<dbReference type="NCBIfam" id="TIGR02091">
    <property type="entry name" value="glgC"/>
    <property type="match status" value="1"/>
</dbReference>
<evidence type="ECO:0000256" key="1">
    <source>
        <dbReference type="ARBA" id="ARBA00010443"/>
    </source>
</evidence>
<evidence type="ECO:0000256" key="2">
    <source>
        <dbReference type="ARBA" id="ARBA00022600"/>
    </source>
</evidence>
<protein>
    <recommendedName>
        <fullName evidence="9">Glucose-1-phosphate adenylyltransferase</fullName>
        <ecNumber evidence="9">2.7.7.27</ecNumber>
    </recommendedName>
    <alternativeName>
        <fullName evidence="9">ADP-glucose pyrophosphorylase</fullName>
        <shortName evidence="9">ADPGlc PPase</shortName>
    </alternativeName>
    <alternativeName>
        <fullName evidence="9">ADP-glucose synthase</fullName>
    </alternativeName>
</protein>
<keyword evidence="6 9" id="KW-0067">ATP-binding</keyword>
<evidence type="ECO:0000259" key="10">
    <source>
        <dbReference type="Pfam" id="PF00483"/>
    </source>
</evidence>
<feature type="binding site" evidence="9">
    <location>
        <begin position="181"/>
        <end position="182"/>
    </location>
    <ligand>
        <name>alpha-D-glucose 1-phosphate</name>
        <dbReference type="ChEBI" id="CHEBI:58601"/>
    </ligand>
</feature>
<keyword evidence="13" id="KW-1185">Reference proteome</keyword>
<feature type="binding site" evidence="9">
    <location>
        <position position="192"/>
    </location>
    <ligand>
        <name>alpha-D-glucose 1-phosphate</name>
        <dbReference type="ChEBI" id="CHEBI:58601"/>
    </ligand>
</feature>
<proteinExistence type="inferred from homology"/>
<evidence type="ECO:0000259" key="11">
    <source>
        <dbReference type="Pfam" id="PF24894"/>
    </source>
</evidence>
<dbReference type="NCBIfam" id="NF003670">
    <property type="entry name" value="PRK05293.1"/>
    <property type="match status" value="1"/>
</dbReference>
<comment type="pathway">
    <text evidence="9">Glycan biosynthesis; glycogen biosynthesis.</text>
</comment>
<dbReference type="PANTHER" id="PTHR43523:SF2">
    <property type="entry name" value="GLUCOSE-1-PHOSPHATE ADENYLYLTRANSFERASE"/>
    <property type="match status" value="1"/>
</dbReference>
<evidence type="ECO:0000256" key="3">
    <source>
        <dbReference type="ARBA" id="ARBA00022679"/>
    </source>
</evidence>
<dbReference type="GO" id="GO:0008878">
    <property type="term" value="F:glucose-1-phosphate adenylyltransferase activity"/>
    <property type="evidence" value="ECO:0007669"/>
    <property type="project" value="UniProtKB-UniRule"/>
</dbReference>
<dbReference type="SUPFAM" id="SSF51161">
    <property type="entry name" value="Trimeric LpxA-like enzymes"/>
    <property type="match status" value="1"/>
</dbReference>
<accession>A0A926IC69</accession>
<feature type="site" description="Could play a key role in the communication between the regulatory and the substrate sites" evidence="9">
    <location>
        <position position="61"/>
    </location>
</feature>
<dbReference type="GO" id="GO:0005524">
    <property type="term" value="F:ATP binding"/>
    <property type="evidence" value="ECO:0007669"/>
    <property type="project" value="UniProtKB-KW"/>
</dbReference>
<dbReference type="InterPro" id="IPR056818">
    <property type="entry name" value="GlmU/GlgC-like_hexapep"/>
</dbReference>
<comment type="similarity">
    <text evidence="1 9">Belongs to the bacterial/plant glucose-1-phosphate adenylyltransferase family.</text>
</comment>
<evidence type="ECO:0000256" key="7">
    <source>
        <dbReference type="ARBA" id="ARBA00023056"/>
    </source>
</evidence>
<dbReference type="EC" id="2.7.7.27" evidence="9"/>
<evidence type="ECO:0000256" key="5">
    <source>
        <dbReference type="ARBA" id="ARBA00022741"/>
    </source>
</evidence>
<dbReference type="Gene3D" id="2.160.10.10">
    <property type="entry name" value="Hexapeptide repeat proteins"/>
    <property type="match status" value="1"/>
</dbReference>
<evidence type="ECO:0000256" key="8">
    <source>
        <dbReference type="ARBA" id="ARBA00023277"/>
    </source>
</evidence>
<evidence type="ECO:0000256" key="9">
    <source>
        <dbReference type="HAMAP-Rule" id="MF_00624"/>
    </source>
</evidence>
<dbReference type="PROSITE" id="PS00808">
    <property type="entry name" value="ADP_GLC_PYROPHOSPH_1"/>
    <property type="match status" value="1"/>
</dbReference>
<dbReference type="RefSeq" id="WP_262398128.1">
    <property type="nucleotide sequence ID" value="NZ_JACRTC010000006.1"/>
</dbReference>
<dbReference type="Proteomes" id="UP000660861">
    <property type="component" value="Unassembled WGS sequence"/>
</dbReference>
<gene>
    <name evidence="9" type="primary">glgC</name>
    <name evidence="12" type="ORF">H8709_09380</name>
</gene>
<reference evidence="12" key="1">
    <citation type="submission" date="2020-08" db="EMBL/GenBank/DDBJ databases">
        <title>Genome public.</title>
        <authorList>
            <person name="Liu C."/>
            <person name="Sun Q."/>
        </authorList>
    </citation>
    <scope>NUCLEOTIDE SEQUENCE</scope>
    <source>
        <strain evidence="12">NSJ-54</strain>
    </source>
</reference>
<sequence>MFRKKEMIAMLLAGGQGSRLYALTRNLAKPAVPYGGKYRIIDFPLSNCVNSGIDTVGVLTQYQPLVLNEYIGNGQPWDLDRVNGGVYVLPPYQKSKGSDWYTGTANAIYQNIPFIERYDPDYVVILSGDHIYKMDYSKMLSYHKKNNADCTIAALEVPMEEAPRFGIMNCNEDMSIYEFEEKPPQPKSNLASMGIYIFSWKKLKKYLEEDEQDPSSSKDFGKNILPKMLADGQRMFAWPFDGYWKDVGTIDSLWEANMDLLDPKVPLELRDQSWKIYARNPIMPPHFVAKGAVVQDSMVTEGCKIEGTVDFSVLFAGVTVEQGAIVRDSIIMPGSVVKAGAVVEYAIVAEDCVIGEGAHVGKRPEEMEDKDAWGVAVIGAGVTIGDKVEVGPKAMVERDILEV</sequence>
<dbReference type="InterPro" id="IPR005836">
    <property type="entry name" value="ADP_Glu_pyroP_CS"/>
</dbReference>
<organism evidence="12 13">
    <name type="scientific">Zongyangia hominis</name>
    <dbReference type="NCBI Taxonomy" id="2763677"/>
    <lineage>
        <taxon>Bacteria</taxon>
        <taxon>Bacillati</taxon>
        <taxon>Bacillota</taxon>
        <taxon>Clostridia</taxon>
        <taxon>Eubacteriales</taxon>
        <taxon>Oscillospiraceae</taxon>
        <taxon>Zongyangia</taxon>
    </lineage>
</organism>
<evidence type="ECO:0000313" key="12">
    <source>
        <dbReference type="EMBL" id="MBC8571038.1"/>
    </source>
</evidence>
<dbReference type="InterPro" id="IPR011831">
    <property type="entry name" value="ADP-Glc_PPase"/>
</dbReference>
<keyword evidence="4 9" id="KW-0548">Nucleotidyltransferase</keyword>
<evidence type="ECO:0000256" key="4">
    <source>
        <dbReference type="ARBA" id="ARBA00022695"/>
    </source>
</evidence>
<evidence type="ECO:0000256" key="6">
    <source>
        <dbReference type="ARBA" id="ARBA00022840"/>
    </source>
</evidence>
<dbReference type="PROSITE" id="PS00809">
    <property type="entry name" value="ADP_GLC_PYROPHOSPH_2"/>
    <property type="match status" value="1"/>
</dbReference>
<keyword evidence="7 9" id="KW-0320">Glycogen biosynthesis</keyword>
<dbReference type="CDD" id="cd02508">
    <property type="entry name" value="ADP_Glucose_PP"/>
    <property type="match status" value="1"/>
</dbReference>
<dbReference type="SUPFAM" id="SSF53448">
    <property type="entry name" value="Nucleotide-diphospho-sugar transferases"/>
    <property type="match status" value="1"/>
</dbReference>
<feature type="domain" description="Nucleotidyl transferase" evidence="10">
    <location>
        <begin position="9"/>
        <end position="261"/>
    </location>
</feature>
<dbReference type="PANTHER" id="PTHR43523">
    <property type="entry name" value="GLUCOSE-1-PHOSPHATE ADENYLYLTRANSFERASE-RELATED"/>
    <property type="match status" value="1"/>
</dbReference>
<dbReference type="InterPro" id="IPR029044">
    <property type="entry name" value="Nucleotide-diphossugar_trans"/>
</dbReference>
<dbReference type="AlphaFoldDB" id="A0A926IC69"/>
<dbReference type="Pfam" id="PF24894">
    <property type="entry name" value="Hexapep_GlmU"/>
    <property type="match status" value="1"/>
</dbReference>
<comment type="function">
    <text evidence="9">Involved in the biosynthesis of ADP-glucose, a building block required for the elongation reactions to produce glycogen. Catalyzes the reaction between ATP and alpha-D-glucose 1-phosphate (G1P) to produce pyrophosphate and ADP-Glc.</text>
</comment>
<comment type="catalytic activity">
    <reaction evidence="9">
        <text>alpha-D-glucose 1-phosphate + ATP + H(+) = ADP-alpha-D-glucose + diphosphate</text>
        <dbReference type="Rhea" id="RHEA:12120"/>
        <dbReference type="ChEBI" id="CHEBI:15378"/>
        <dbReference type="ChEBI" id="CHEBI:30616"/>
        <dbReference type="ChEBI" id="CHEBI:33019"/>
        <dbReference type="ChEBI" id="CHEBI:57498"/>
        <dbReference type="ChEBI" id="CHEBI:58601"/>
        <dbReference type="EC" id="2.7.7.27"/>
    </reaction>
</comment>
<evidence type="ECO:0000313" key="13">
    <source>
        <dbReference type="Proteomes" id="UP000660861"/>
    </source>
</evidence>
<keyword evidence="5 9" id="KW-0547">Nucleotide-binding</keyword>
<feature type="binding site" evidence="9">
    <location>
        <position position="166"/>
    </location>
    <ligand>
        <name>alpha-D-glucose 1-phosphate</name>
        <dbReference type="ChEBI" id="CHEBI:58601"/>
    </ligand>
</feature>
<dbReference type="InterPro" id="IPR005835">
    <property type="entry name" value="NTP_transferase_dom"/>
</dbReference>
<dbReference type="PROSITE" id="PS00810">
    <property type="entry name" value="ADP_GLC_PYROPHOSPH_3"/>
    <property type="match status" value="1"/>
</dbReference>
<dbReference type="Gene3D" id="3.90.550.10">
    <property type="entry name" value="Spore Coat Polysaccharide Biosynthesis Protein SpsA, Chain A"/>
    <property type="match status" value="1"/>
</dbReference>
<keyword evidence="3 9" id="KW-0808">Transferase</keyword>
<dbReference type="EMBL" id="JACRTC010000006">
    <property type="protein sequence ID" value="MBC8571038.1"/>
    <property type="molecule type" value="Genomic_DNA"/>
</dbReference>
<dbReference type="InterPro" id="IPR011004">
    <property type="entry name" value="Trimer_LpxA-like_sf"/>
</dbReference>
<dbReference type="GO" id="GO:0005978">
    <property type="term" value="P:glycogen biosynthetic process"/>
    <property type="evidence" value="ECO:0007669"/>
    <property type="project" value="UniProtKB-UniRule"/>
</dbReference>
<keyword evidence="8 9" id="KW-0119">Carbohydrate metabolism</keyword>
<dbReference type="CDD" id="cd04651">
    <property type="entry name" value="LbH_G1P_AT_C"/>
    <property type="match status" value="1"/>
</dbReference>
<dbReference type="HAMAP" id="MF_00624">
    <property type="entry name" value="GlgC"/>
    <property type="match status" value="1"/>
</dbReference>
<dbReference type="InterPro" id="IPR023049">
    <property type="entry name" value="GlgC_bac"/>
</dbReference>
<feature type="domain" description="Glucose-1-phosphate adenylyltransferase/Bifunctional protein GlmU-like C-terminal hexapeptide" evidence="11">
    <location>
        <begin position="292"/>
        <end position="372"/>
    </location>
</feature>
<name>A0A926IC69_9FIRM</name>
<keyword evidence="2 9" id="KW-0321">Glycogen metabolism</keyword>
<comment type="caution">
    <text evidence="12">The sequence shown here is derived from an EMBL/GenBank/DDBJ whole genome shotgun (WGS) entry which is preliminary data.</text>
</comment>
<feature type="site" description="Could play a key role in the communication between the regulatory and the substrate sites" evidence="9">
    <location>
        <position position="100"/>
    </location>
</feature>
<comment type="subunit">
    <text evidence="9">Homotetramer.</text>
</comment>
<dbReference type="Pfam" id="PF00483">
    <property type="entry name" value="NTP_transferase"/>
    <property type="match status" value="1"/>
</dbReference>
<feature type="binding site" evidence="9">
    <location>
        <position position="101"/>
    </location>
    <ligand>
        <name>alpha-D-glucose 1-phosphate</name>
        <dbReference type="ChEBI" id="CHEBI:58601"/>
    </ligand>
</feature>